<proteinExistence type="inferred from homology"/>
<dbReference type="Pfam" id="PF02922">
    <property type="entry name" value="CBM_48"/>
    <property type="match status" value="1"/>
</dbReference>
<dbReference type="SUPFAM" id="SSF51445">
    <property type="entry name" value="(Trans)glycosidases"/>
    <property type="match status" value="1"/>
</dbReference>
<dbReference type="PANTHER" id="PTHR43651">
    <property type="entry name" value="1,4-ALPHA-GLUCAN-BRANCHING ENZYME"/>
    <property type="match status" value="1"/>
</dbReference>
<evidence type="ECO:0000313" key="12">
    <source>
        <dbReference type="EMBL" id="BBE30029.1"/>
    </source>
</evidence>
<dbReference type="Pfam" id="PF00128">
    <property type="entry name" value="Alpha-amylase"/>
    <property type="match status" value="1"/>
</dbReference>
<dbReference type="InterPro" id="IPR013780">
    <property type="entry name" value="Glyco_hydro_b"/>
</dbReference>
<dbReference type="InterPro" id="IPR037439">
    <property type="entry name" value="Branching_enzy"/>
</dbReference>
<comment type="pathway">
    <text evidence="2 9">Glycan biosynthesis; glycogen biosynthesis.</text>
</comment>
<dbReference type="SMART" id="SM00642">
    <property type="entry name" value="Aamy"/>
    <property type="match status" value="1"/>
</dbReference>
<dbReference type="Gene3D" id="2.60.40.1180">
    <property type="entry name" value="Golgi alpha-mannosidase II"/>
    <property type="match status" value="1"/>
</dbReference>
<dbReference type="GO" id="GO:0005829">
    <property type="term" value="C:cytosol"/>
    <property type="evidence" value="ECO:0007669"/>
    <property type="project" value="TreeGrafter"/>
</dbReference>
<keyword evidence="5 9" id="KW-0328">Glycosyltransferase</keyword>
<dbReference type="PIRSF" id="PIRSF000463">
    <property type="entry name" value="GlgB"/>
    <property type="match status" value="1"/>
</dbReference>
<dbReference type="FunFam" id="2.60.40.1180:FF:000002">
    <property type="entry name" value="1,4-alpha-glucan branching enzyme GlgB"/>
    <property type="match status" value="1"/>
</dbReference>
<dbReference type="FunCoup" id="A0A7G1G9N2">
    <property type="interactions" value="282"/>
</dbReference>
<keyword evidence="7 9" id="KW-0320">Glycogen biosynthesis</keyword>
<evidence type="ECO:0000256" key="2">
    <source>
        <dbReference type="ARBA" id="ARBA00004964"/>
    </source>
</evidence>
<feature type="active site" description="Nucleophile" evidence="9 10">
    <location>
        <position position="404"/>
    </location>
</feature>
<evidence type="ECO:0000256" key="1">
    <source>
        <dbReference type="ARBA" id="ARBA00000826"/>
    </source>
</evidence>
<organism evidence="12 13">
    <name type="scientific">Tepiditoga spiralis</name>
    <dbReference type="NCBI Taxonomy" id="2108365"/>
    <lineage>
        <taxon>Bacteria</taxon>
        <taxon>Thermotogati</taxon>
        <taxon>Thermotogota</taxon>
        <taxon>Thermotogae</taxon>
        <taxon>Petrotogales</taxon>
        <taxon>Petrotogaceae</taxon>
        <taxon>Tepiditoga</taxon>
    </lineage>
</organism>
<comment type="function">
    <text evidence="9">Catalyzes the formation of the alpha-1,6-glucosidic linkages in glycogen by scission of a 1,4-alpha-linked oligosaccharide from growing alpha-1,4-glucan chains and the subsequent attachment of the oligosaccharide to the alpha-1,6 position.</text>
</comment>
<name>A0A7G1G9N2_9BACT</name>
<keyword evidence="13" id="KW-1185">Reference proteome</keyword>
<comment type="subunit">
    <text evidence="9">Monomer.</text>
</comment>
<protein>
    <recommendedName>
        <fullName evidence="9">1,4-alpha-glucan branching enzyme GlgB</fullName>
        <ecNumber evidence="9">2.4.1.18</ecNumber>
    </recommendedName>
    <alternativeName>
        <fullName evidence="9">1,4-alpha-D-glucan:1,4-alpha-D-glucan 6-glucosyl-transferase</fullName>
    </alternativeName>
    <alternativeName>
        <fullName evidence="9">Alpha-(1-&gt;4)-glucan branching enzyme</fullName>
    </alternativeName>
    <alternativeName>
        <fullName evidence="9">Glycogen branching enzyme</fullName>
        <shortName evidence="9">BE</shortName>
    </alternativeName>
</protein>
<dbReference type="InterPro" id="IPR004193">
    <property type="entry name" value="Glyco_hydro_13_N"/>
</dbReference>
<dbReference type="InterPro" id="IPR006047">
    <property type="entry name" value="GH13_cat_dom"/>
</dbReference>
<dbReference type="Pfam" id="PF22019">
    <property type="entry name" value="GlgB_N"/>
    <property type="match status" value="1"/>
</dbReference>
<dbReference type="RefSeq" id="WP_190615167.1">
    <property type="nucleotide sequence ID" value="NZ_AP018712.1"/>
</dbReference>
<dbReference type="CDD" id="cd11322">
    <property type="entry name" value="AmyAc_Glg_BE"/>
    <property type="match status" value="1"/>
</dbReference>
<reference evidence="12 13" key="1">
    <citation type="submission" date="2018-06" db="EMBL/GenBank/DDBJ databases">
        <title>Genome sequencing of Oceanotoga sp. sy52.</title>
        <authorList>
            <person name="Mori K."/>
        </authorList>
    </citation>
    <scope>NUCLEOTIDE SEQUENCE [LARGE SCALE GENOMIC DNA]</scope>
    <source>
        <strain evidence="13">sy52</strain>
    </source>
</reference>
<sequence length="725" mass="86049">MSLLTDDEIKKIINADCHDPFKYLGMHKLNKNEMVVRVFKPDAEKVRLVSKDKRFYLEKINENGLFEKVFQAKEFFKYKFEFTGINKNKWTLRDPYSFLPQITEYDLYLFNEGNHHKIYEKLGAHKLTINRISGVLFSVWAPSAKRVSVIGNFNNWDGRVHQMRVLGSSGVWEIFIPGIKEGDLYKFEIKAQNNEILLKTDPYAFYNEVRPSNASIVYTTKYKWNDKKWIKLRKENNWEAKPISTYEVHLGSWVRNEENKFLSYLELSEKLVNYVKEQGFTHVEFMSIEEHPLDESWGYQVTGYYAPTSRFGRPEHLKYLIDKFHENNIGVILDWVPGHFPKDAHALGRFDGTGLYEHIDPRLGEHIDWGTYIFNYGRNEVKNFLISNALYWVEKFHFDGLRVDAVASMLYLDYSRKDGEWIPNKYGGRENLEAIEFMKYLNSIMKKYHPGVLMIAEESTSFDGVTRDVENNGLGYTFKWNMGWMHDTLEYFKKDPIYRKYAQNEITFSMVYAFSEKFILSLSHDEVVYGKKSLLEKMPGDDWQKFANLRLLYAYMYSHPGKKLIFMGSEFAQRNEWDCKKQLDWNLLQYESHRKMQNFVKDLNKIYKENKELYELDSFNEGFEWIDFNDSENSVLSFIRKSRDENEFTVCIFNFTPVPRYNYRIGVPKKGTYVEIMNTDWEGYWGSNVDNIHEIKTENVKFHGRDQSINITLPPLAALYIKFKK</sequence>
<comment type="catalytic activity">
    <reaction evidence="1 9">
        <text>Transfers a segment of a (1-&gt;4)-alpha-D-glucan chain to a primary hydroxy group in a similar glucan chain.</text>
        <dbReference type="EC" id="2.4.1.18"/>
    </reaction>
</comment>
<dbReference type="CDD" id="cd02855">
    <property type="entry name" value="E_set_GBE_prok_N"/>
    <property type="match status" value="1"/>
</dbReference>
<keyword evidence="6 9" id="KW-0808">Transferase</keyword>
<accession>A0A7G1G9N2</accession>
<evidence type="ECO:0000256" key="3">
    <source>
        <dbReference type="ARBA" id="ARBA00009000"/>
    </source>
</evidence>
<dbReference type="InterPro" id="IPR017853">
    <property type="entry name" value="GH"/>
</dbReference>
<dbReference type="UniPathway" id="UPA00164"/>
<dbReference type="InterPro" id="IPR014756">
    <property type="entry name" value="Ig_E-set"/>
</dbReference>
<dbReference type="NCBIfam" id="NF003811">
    <property type="entry name" value="PRK05402.1"/>
    <property type="match status" value="1"/>
</dbReference>
<dbReference type="InterPro" id="IPR013783">
    <property type="entry name" value="Ig-like_fold"/>
</dbReference>
<evidence type="ECO:0000256" key="9">
    <source>
        <dbReference type="HAMAP-Rule" id="MF_00685"/>
    </source>
</evidence>
<evidence type="ECO:0000256" key="6">
    <source>
        <dbReference type="ARBA" id="ARBA00022679"/>
    </source>
</evidence>
<feature type="domain" description="Glycosyl hydrolase family 13 catalytic" evidence="11">
    <location>
        <begin position="247"/>
        <end position="620"/>
    </location>
</feature>
<dbReference type="PANTHER" id="PTHR43651:SF3">
    <property type="entry name" value="1,4-ALPHA-GLUCAN-BRANCHING ENZYME"/>
    <property type="match status" value="1"/>
</dbReference>
<dbReference type="NCBIfam" id="TIGR01515">
    <property type="entry name" value="branching_enzym"/>
    <property type="match status" value="1"/>
</dbReference>
<evidence type="ECO:0000259" key="11">
    <source>
        <dbReference type="SMART" id="SM00642"/>
    </source>
</evidence>
<gene>
    <name evidence="9 12" type="primary">glgB</name>
    <name evidence="12" type="ORF">OSSY52_01700</name>
</gene>
<keyword evidence="4 9" id="KW-0321">Glycogen metabolism</keyword>
<dbReference type="Gene3D" id="3.20.20.80">
    <property type="entry name" value="Glycosidases"/>
    <property type="match status" value="1"/>
</dbReference>
<comment type="similarity">
    <text evidence="3 9">Belongs to the glycosyl hydrolase 13 family. GlgB subfamily.</text>
</comment>
<keyword evidence="8 9" id="KW-0119">Carbohydrate metabolism</keyword>
<dbReference type="InParanoid" id="A0A7G1G9N2"/>
<evidence type="ECO:0000256" key="5">
    <source>
        <dbReference type="ARBA" id="ARBA00022676"/>
    </source>
</evidence>
<dbReference type="InterPro" id="IPR006407">
    <property type="entry name" value="GlgB"/>
</dbReference>
<dbReference type="EMBL" id="AP018712">
    <property type="protein sequence ID" value="BBE30029.1"/>
    <property type="molecule type" value="Genomic_DNA"/>
</dbReference>
<dbReference type="InterPro" id="IPR054169">
    <property type="entry name" value="GlgB_N"/>
</dbReference>
<evidence type="ECO:0000256" key="10">
    <source>
        <dbReference type="PIRSR" id="PIRSR000463-1"/>
    </source>
</evidence>
<evidence type="ECO:0000256" key="4">
    <source>
        <dbReference type="ARBA" id="ARBA00022600"/>
    </source>
</evidence>
<dbReference type="AlphaFoldDB" id="A0A7G1G9N2"/>
<dbReference type="GO" id="GO:0043169">
    <property type="term" value="F:cation binding"/>
    <property type="evidence" value="ECO:0007669"/>
    <property type="project" value="InterPro"/>
</dbReference>
<dbReference type="HAMAP" id="MF_00685">
    <property type="entry name" value="GlgB"/>
    <property type="match status" value="1"/>
</dbReference>
<dbReference type="SUPFAM" id="SSF51011">
    <property type="entry name" value="Glycosyl hydrolase domain"/>
    <property type="match status" value="1"/>
</dbReference>
<dbReference type="InterPro" id="IPR044143">
    <property type="entry name" value="GlgB_N_E_set_prok"/>
</dbReference>
<dbReference type="GO" id="GO:0004553">
    <property type="term" value="F:hydrolase activity, hydrolyzing O-glycosyl compounds"/>
    <property type="evidence" value="ECO:0007669"/>
    <property type="project" value="InterPro"/>
</dbReference>
<dbReference type="Pfam" id="PF02806">
    <property type="entry name" value="Alpha-amylase_C"/>
    <property type="match status" value="1"/>
</dbReference>
<dbReference type="GO" id="GO:0003844">
    <property type="term" value="F:1,4-alpha-glucan branching enzyme activity"/>
    <property type="evidence" value="ECO:0007669"/>
    <property type="project" value="UniProtKB-UniRule"/>
</dbReference>
<dbReference type="SUPFAM" id="SSF81296">
    <property type="entry name" value="E set domains"/>
    <property type="match status" value="1"/>
</dbReference>
<dbReference type="FunFam" id="3.20.20.80:FF:000003">
    <property type="entry name" value="1,4-alpha-glucan branching enzyme GlgB"/>
    <property type="match status" value="1"/>
</dbReference>
<dbReference type="InterPro" id="IPR006048">
    <property type="entry name" value="A-amylase/branching_C"/>
</dbReference>
<evidence type="ECO:0000256" key="7">
    <source>
        <dbReference type="ARBA" id="ARBA00023056"/>
    </source>
</evidence>
<dbReference type="FunFam" id="2.60.40.10:FF:000169">
    <property type="entry name" value="1,4-alpha-glucan branching enzyme GlgB"/>
    <property type="match status" value="1"/>
</dbReference>
<feature type="active site" description="Proton donor" evidence="9 10">
    <location>
        <position position="457"/>
    </location>
</feature>
<dbReference type="EC" id="2.4.1.18" evidence="9"/>
<dbReference type="GO" id="GO:0005978">
    <property type="term" value="P:glycogen biosynthetic process"/>
    <property type="evidence" value="ECO:0007669"/>
    <property type="project" value="UniProtKB-UniRule"/>
</dbReference>
<evidence type="ECO:0000256" key="8">
    <source>
        <dbReference type="ARBA" id="ARBA00023277"/>
    </source>
</evidence>
<dbReference type="Proteomes" id="UP000516361">
    <property type="component" value="Chromosome"/>
</dbReference>
<dbReference type="Gene3D" id="2.60.40.10">
    <property type="entry name" value="Immunoglobulins"/>
    <property type="match status" value="2"/>
</dbReference>
<dbReference type="NCBIfam" id="NF008967">
    <property type="entry name" value="PRK12313.1"/>
    <property type="match status" value="1"/>
</dbReference>
<evidence type="ECO:0000313" key="13">
    <source>
        <dbReference type="Proteomes" id="UP000516361"/>
    </source>
</evidence>
<dbReference type="KEGG" id="ocy:OSSY52_01700"/>